<dbReference type="PATRIC" id="fig|1666911.3.peg.4413"/>
<evidence type="ECO:0000256" key="2">
    <source>
        <dbReference type="ARBA" id="ARBA00006171"/>
    </source>
</evidence>
<organism evidence="6 7">
    <name type="scientific">Phormidesmis priestleyi Ana</name>
    <dbReference type="NCBI Taxonomy" id="1666911"/>
    <lineage>
        <taxon>Bacteria</taxon>
        <taxon>Bacillati</taxon>
        <taxon>Cyanobacteriota</taxon>
        <taxon>Cyanophyceae</taxon>
        <taxon>Leptolyngbyales</taxon>
        <taxon>Leptolyngbyaceae</taxon>
        <taxon>Phormidesmis</taxon>
    </lineage>
</organism>
<reference evidence="6 7" key="1">
    <citation type="submission" date="2015-09" db="EMBL/GenBank/DDBJ databases">
        <title>Identification and resolution of microdiversity through metagenomic sequencing of parallel consortia.</title>
        <authorList>
            <person name="Nelson W.C."/>
            <person name="Romine M.F."/>
            <person name="Lindemann S.R."/>
        </authorList>
    </citation>
    <scope>NUCLEOTIDE SEQUENCE [LARGE SCALE GENOMIC DNA]</scope>
    <source>
        <strain evidence="6">Ana</strain>
    </source>
</reference>
<dbReference type="Gene3D" id="1.10.150.240">
    <property type="entry name" value="Putative phosphatase, domain 2"/>
    <property type="match status" value="1"/>
</dbReference>
<dbReference type="InterPro" id="IPR023214">
    <property type="entry name" value="HAD_sf"/>
</dbReference>
<protein>
    <submittedName>
        <fullName evidence="6">Beta-phosphoglucomutase</fullName>
        <ecNumber evidence="6">5.4.2.6</ecNumber>
    </submittedName>
</protein>
<dbReference type="InterPro" id="IPR051600">
    <property type="entry name" value="Beta-PGM-like"/>
</dbReference>
<comment type="similarity">
    <text evidence="2">Belongs to the HAD-like hydrolase superfamily. CbbY/CbbZ/Gph/YieH family.</text>
</comment>
<dbReference type="InterPro" id="IPR041492">
    <property type="entry name" value="HAD_2"/>
</dbReference>
<dbReference type="PANTHER" id="PTHR46193:SF21">
    <property type="entry name" value="SLL1138 PROTEIN"/>
    <property type="match status" value="1"/>
</dbReference>
<dbReference type="NCBIfam" id="TIGR01509">
    <property type="entry name" value="HAD-SF-IA-v3"/>
    <property type="match status" value="1"/>
</dbReference>
<evidence type="ECO:0000256" key="4">
    <source>
        <dbReference type="ARBA" id="ARBA00022842"/>
    </source>
</evidence>
<dbReference type="Pfam" id="PF13419">
    <property type="entry name" value="HAD_2"/>
    <property type="match status" value="1"/>
</dbReference>
<dbReference type="STRING" id="1666911.HLUCCA11_11750"/>
<feature type="region of interest" description="Disordered" evidence="5">
    <location>
        <begin position="238"/>
        <end position="262"/>
    </location>
</feature>
<dbReference type="EC" id="5.4.2.6" evidence="6"/>
<sequence>MALKAALFGFSGIIIDDEAIRQTLSEQVLLDENLRPNPDDYRDVCLGRSDRACLKALLTQRGRNVTDETLDKLLAKESATYQNWLDQQETLPLYPGLEDLIFRCRSAQLKMAIVTGAERSQVTSVLQRAELSEHFPIVITGNDLSATESKPAPNGYLKAIEKLNATHPNLQLQANECIAIEDSFAGIEAAKNAQVLVVGVAHTYPNHMLQRRSTWVVDYLREIKLEWIGEKFGGFKAGEENEVDTETPVIDSPPNEETELEA</sequence>
<evidence type="ECO:0000313" key="6">
    <source>
        <dbReference type="EMBL" id="KPQ35086.1"/>
    </source>
</evidence>
<evidence type="ECO:0000313" key="7">
    <source>
        <dbReference type="Proteomes" id="UP000050465"/>
    </source>
</evidence>
<dbReference type="Proteomes" id="UP000050465">
    <property type="component" value="Unassembled WGS sequence"/>
</dbReference>
<comment type="cofactor">
    <cofactor evidence="1">
        <name>Mg(2+)</name>
        <dbReference type="ChEBI" id="CHEBI:18420"/>
    </cofactor>
</comment>
<keyword evidence="3" id="KW-0479">Metal-binding</keyword>
<dbReference type="GO" id="GO:0008801">
    <property type="term" value="F:beta-phosphoglucomutase activity"/>
    <property type="evidence" value="ECO:0007669"/>
    <property type="project" value="UniProtKB-EC"/>
</dbReference>
<dbReference type="CDD" id="cd07505">
    <property type="entry name" value="HAD_BPGM-like"/>
    <property type="match status" value="1"/>
</dbReference>
<comment type="caution">
    <text evidence="6">The sequence shown here is derived from an EMBL/GenBank/DDBJ whole genome shotgun (WGS) entry which is preliminary data.</text>
</comment>
<dbReference type="GO" id="GO:0046872">
    <property type="term" value="F:metal ion binding"/>
    <property type="evidence" value="ECO:0007669"/>
    <property type="project" value="UniProtKB-KW"/>
</dbReference>
<dbReference type="InterPro" id="IPR023198">
    <property type="entry name" value="PGP-like_dom2"/>
</dbReference>
<evidence type="ECO:0000256" key="1">
    <source>
        <dbReference type="ARBA" id="ARBA00001946"/>
    </source>
</evidence>
<dbReference type="InterPro" id="IPR006439">
    <property type="entry name" value="HAD-SF_hydro_IA"/>
</dbReference>
<evidence type="ECO:0000256" key="5">
    <source>
        <dbReference type="SAM" id="MobiDB-lite"/>
    </source>
</evidence>
<evidence type="ECO:0000256" key="3">
    <source>
        <dbReference type="ARBA" id="ARBA00022723"/>
    </source>
</evidence>
<dbReference type="EMBL" id="LJZR01000014">
    <property type="protein sequence ID" value="KPQ35086.1"/>
    <property type="molecule type" value="Genomic_DNA"/>
</dbReference>
<gene>
    <name evidence="6" type="primary">pgmB-2</name>
    <name evidence="6" type="ORF">HLUCCA11_11750</name>
</gene>
<dbReference type="InterPro" id="IPR036412">
    <property type="entry name" value="HAD-like_sf"/>
</dbReference>
<dbReference type="AlphaFoldDB" id="A0A0P7ZK40"/>
<proteinExistence type="inferred from homology"/>
<dbReference type="Gene3D" id="3.40.50.1000">
    <property type="entry name" value="HAD superfamily/HAD-like"/>
    <property type="match status" value="1"/>
</dbReference>
<dbReference type="PANTHER" id="PTHR46193">
    <property type="entry name" value="6-PHOSPHOGLUCONATE PHOSPHATASE"/>
    <property type="match status" value="1"/>
</dbReference>
<dbReference type="SUPFAM" id="SSF56784">
    <property type="entry name" value="HAD-like"/>
    <property type="match status" value="1"/>
</dbReference>
<keyword evidence="6" id="KW-0413">Isomerase</keyword>
<keyword evidence="4" id="KW-0460">Magnesium</keyword>
<name>A0A0P7ZK40_9CYAN</name>
<accession>A0A0P7ZK40</accession>